<dbReference type="AlphaFoldDB" id="A0A4R0YTG4"/>
<dbReference type="Pfam" id="PF16732">
    <property type="entry name" value="ComP_DUS"/>
    <property type="match status" value="1"/>
</dbReference>
<feature type="transmembrane region" description="Helical" evidence="1">
    <location>
        <begin position="6"/>
        <end position="27"/>
    </location>
</feature>
<keyword evidence="3" id="KW-1185">Reference proteome</keyword>
<proteinExistence type="predicted"/>
<dbReference type="PANTHER" id="PTHR30093:SF47">
    <property type="entry name" value="TYPE IV PILUS NON-CORE MINOR PILIN PILE"/>
    <property type="match status" value="1"/>
</dbReference>
<organism evidence="2 3">
    <name type="scientific">Dyella soli</name>
    <dbReference type="NCBI Taxonomy" id="522319"/>
    <lineage>
        <taxon>Bacteria</taxon>
        <taxon>Pseudomonadati</taxon>
        <taxon>Pseudomonadota</taxon>
        <taxon>Gammaproteobacteria</taxon>
        <taxon>Lysobacterales</taxon>
        <taxon>Rhodanobacteraceae</taxon>
        <taxon>Dyella</taxon>
    </lineage>
</organism>
<dbReference type="PANTHER" id="PTHR30093">
    <property type="entry name" value="GENERAL SECRETION PATHWAY PROTEIN G"/>
    <property type="match status" value="1"/>
</dbReference>
<dbReference type="InterPro" id="IPR012902">
    <property type="entry name" value="N_methyl_site"/>
</dbReference>
<comment type="caution">
    <text evidence="2">The sequence shown here is derived from an EMBL/GenBank/DDBJ whole genome shotgun (WGS) entry which is preliminary data.</text>
</comment>
<dbReference type="EMBL" id="SJTG01000001">
    <property type="protein sequence ID" value="TCI12665.1"/>
    <property type="molecule type" value="Genomic_DNA"/>
</dbReference>
<dbReference type="PROSITE" id="PS00409">
    <property type="entry name" value="PROKAR_NTER_METHYL"/>
    <property type="match status" value="1"/>
</dbReference>
<evidence type="ECO:0000256" key="1">
    <source>
        <dbReference type="SAM" id="Phobius"/>
    </source>
</evidence>
<dbReference type="RefSeq" id="WP_131150555.1">
    <property type="nucleotide sequence ID" value="NZ_SJTG01000001.1"/>
</dbReference>
<protein>
    <submittedName>
        <fullName evidence="2">Type IV pilin protein</fullName>
    </submittedName>
</protein>
<accession>A0A4R0YTG4</accession>
<name>A0A4R0YTG4_9GAMM</name>
<dbReference type="Proteomes" id="UP000291822">
    <property type="component" value="Unassembled WGS sequence"/>
</dbReference>
<dbReference type="InterPro" id="IPR045584">
    <property type="entry name" value="Pilin-like"/>
</dbReference>
<evidence type="ECO:0000313" key="2">
    <source>
        <dbReference type="EMBL" id="TCI12665.1"/>
    </source>
</evidence>
<keyword evidence="1" id="KW-0472">Membrane</keyword>
<dbReference type="NCBIfam" id="TIGR02532">
    <property type="entry name" value="IV_pilin_GFxxxE"/>
    <property type="match status" value="1"/>
</dbReference>
<keyword evidence="1" id="KW-0812">Transmembrane</keyword>
<dbReference type="Gene3D" id="3.30.700.10">
    <property type="entry name" value="Glycoprotein, Type 4 Pilin"/>
    <property type="match status" value="1"/>
</dbReference>
<evidence type="ECO:0000313" key="3">
    <source>
        <dbReference type="Proteomes" id="UP000291822"/>
    </source>
</evidence>
<reference evidence="2 3" key="1">
    <citation type="submission" date="2019-02" db="EMBL/GenBank/DDBJ databases">
        <title>Dyella amyloliquefaciens sp. nov., isolated from forest soil.</title>
        <authorList>
            <person name="Gao Z.-H."/>
            <person name="Qiu L.-H."/>
        </authorList>
    </citation>
    <scope>NUCLEOTIDE SEQUENCE [LARGE SCALE GENOMIC DNA]</scope>
    <source>
        <strain evidence="2 3">KACC 12747</strain>
    </source>
</reference>
<dbReference type="Pfam" id="PF07963">
    <property type="entry name" value="N_methyl"/>
    <property type="match status" value="1"/>
</dbReference>
<dbReference type="SUPFAM" id="SSF54523">
    <property type="entry name" value="Pili subunits"/>
    <property type="match status" value="1"/>
</dbReference>
<dbReference type="GO" id="GO:0043683">
    <property type="term" value="P:type IV pilus assembly"/>
    <property type="evidence" value="ECO:0007669"/>
    <property type="project" value="InterPro"/>
</dbReference>
<sequence>MKRQQGFSLIELMVVVMIIAILVAVALPSYRKYVVRTHRTDAQRALLDLATRQEQYFYSHNAYATAIADLGASSTVQGGLYQITTPIAASSTDYTIVATAVGTQQRDDAPCQSMSMNRAGVQTSTGTTANNPVCWGK</sequence>
<dbReference type="InterPro" id="IPR031982">
    <property type="entry name" value="PilE-like"/>
</dbReference>
<gene>
    <name evidence="2" type="ORF">EZM97_04790</name>
</gene>
<keyword evidence="1" id="KW-1133">Transmembrane helix</keyword>